<dbReference type="SUPFAM" id="SSF47203">
    <property type="entry name" value="Acyl-CoA dehydrogenase C-terminal domain-like"/>
    <property type="match status" value="1"/>
</dbReference>
<dbReference type="AlphaFoldDB" id="A0A1N7FFA4"/>
<dbReference type="Gene3D" id="1.20.140.10">
    <property type="entry name" value="Butyryl-CoA Dehydrogenase, subunit A, domain 3"/>
    <property type="match status" value="1"/>
</dbReference>
<proteinExistence type="inferred from homology"/>
<dbReference type="PANTHER" id="PTHR43292:SF3">
    <property type="entry name" value="ACYL-COA DEHYDROGENASE FADE29"/>
    <property type="match status" value="1"/>
</dbReference>
<dbReference type="InterPro" id="IPR036250">
    <property type="entry name" value="AcylCo_DH-like_C"/>
</dbReference>
<evidence type="ECO:0000256" key="4">
    <source>
        <dbReference type="ARBA" id="ARBA00022827"/>
    </source>
</evidence>
<organism evidence="10 11">
    <name type="scientific">Williamsia sterculiae</name>
    <dbReference type="NCBI Taxonomy" id="1344003"/>
    <lineage>
        <taxon>Bacteria</taxon>
        <taxon>Bacillati</taxon>
        <taxon>Actinomycetota</taxon>
        <taxon>Actinomycetes</taxon>
        <taxon>Mycobacteriales</taxon>
        <taxon>Nocardiaceae</taxon>
        <taxon>Williamsia</taxon>
    </lineage>
</organism>
<dbReference type="InterPro" id="IPR046373">
    <property type="entry name" value="Acyl-CoA_Oxase/DH_mid-dom_sf"/>
</dbReference>
<evidence type="ECO:0000259" key="7">
    <source>
        <dbReference type="Pfam" id="PF00441"/>
    </source>
</evidence>
<dbReference type="Gene3D" id="1.10.540.10">
    <property type="entry name" value="Acyl-CoA dehydrogenase/oxidase, N-terminal domain"/>
    <property type="match status" value="1"/>
</dbReference>
<evidence type="ECO:0000313" key="10">
    <source>
        <dbReference type="EMBL" id="SIR98997.1"/>
    </source>
</evidence>
<dbReference type="Proteomes" id="UP000186218">
    <property type="component" value="Unassembled WGS sequence"/>
</dbReference>
<dbReference type="FunFam" id="2.40.110.10:FF:000011">
    <property type="entry name" value="Acyl-CoA dehydrogenase FadE34"/>
    <property type="match status" value="1"/>
</dbReference>
<dbReference type="InterPro" id="IPR009075">
    <property type="entry name" value="AcylCo_DH/oxidase_C"/>
</dbReference>
<keyword evidence="4 6" id="KW-0274">FAD</keyword>
<accession>A0A1N7FFA4</accession>
<name>A0A1N7FFA4_9NOCA</name>
<sequence>MDLELSSDDIEFRDGLREVFLGEIPADIRRRSALNQTTRDDIVDSQRILHRHGLAVPHWPVAWGGRDWSATQSHIYGSELQRAAVPQPLAFNVSMVGPIIAEFGSDAQKQKFLPATANLDIWWSQGFSEPEAGSDLASLKTTARRDGDVYILNGQKTWTTLGQYGDWMFVLARTDPDAPRKQQGISFLLLDLATPGIERRPITLVDGSAEVNEFFFDDVVVPVENLVGEENKGWGYAKFLLGNERNSIAQVGTAQRIYADLAASAATTSTGVGPLADDPDFRGSMHRIKTQLLALEATQLRVTGASEHGVASPVSSLLKLEGTQALQELTRLRMTAAGADASLVTADGDLGADPAASASATQYLNLRKLSIFGGSNEIQRGVIAKTILGL</sequence>
<feature type="domain" description="Acyl-CoA dehydrogenase/oxidase C-terminal" evidence="7">
    <location>
        <begin position="231"/>
        <end position="387"/>
    </location>
</feature>
<dbReference type="PANTHER" id="PTHR43292">
    <property type="entry name" value="ACYL-COA DEHYDROGENASE"/>
    <property type="match status" value="1"/>
</dbReference>
<dbReference type="EMBL" id="FTNT01000005">
    <property type="protein sequence ID" value="SIR98997.1"/>
    <property type="molecule type" value="Genomic_DNA"/>
</dbReference>
<dbReference type="Pfam" id="PF02770">
    <property type="entry name" value="Acyl-CoA_dh_M"/>
    <property type="match status" value="1"/>
</dbReference>
<dbReference type="OrthoDB" id="3964153at2"/>
<evidence type="ECO:0000256" key="2">
    <source>
        <dbReference type="ARBA" id="ARBA00009347"/>
    </source>
</evidence>
<dbReference type="STRING" id="1344003.SAMN05445060_2010"/>
<evidence type="ECO:0000259" key="9">
    <source>
        <dbReference type="Pfam" id="PF02771"/>
    </source>
</evidence>
<dbReference type="InterPro" id="IPR013786">
    <property type="entry name" value="AcylCoA_DH/ox_N"/>
</dbReference>
<dbReference type="InterPro" id="IPR037069">
    <property type="entry name" value="AcylCoA_DH/ox_N_sf"/>
</dbReference>
<comment type="similarity">
    <text evidence="2 6">Belongs to the acyl-CoA dehydrogenase family.</text>
</comment>
<gene>
    <name evidence="10" type="ORF">SAMN05445060_2010</name>
</gene>
<dbReference type="InterPro" id="IPR052161">
    <property type="entry name" value="Mycobact_Acyl-CoA_DH"/>
</dbReference>
<dbReference type="Pfam" id="PF00441">
    <property type="entry name" value="Acyl-CoA_dh_1"/>
    <property type="match status" value="1"/>
</dbReference>
<evidence type="ECO:0000256" key="5">
    <source>
        <dbReference type="ARBA" id="ARBA00023002"/>
    </source>
</evidence>
<dbReference type="InterPro" id="IPR006091">
    <property type="entry name" value="Acyl-CoA_Oxase/DH_mid-dom"/>
</dbReference>
<evidence type="ECO:0000256" key="3">
    <source>
        <dbReference type="ARBA" id="ARBA00022630"/>
    </source>
</evidence>
<feature type="domain" description="Acyl-CoA dehydrogenase/oxidase N-terminal" evidence="9">
    <location>
        <begin position="9"/>
        <end position="118"/>
    </location>
</feature>
<evidence type="ECO:0000256" key="6">
    <source>
        <dbReference type="RuleBase" id="RU362125"/>
    </source>
</evidence>
<comment type="cofactor">
    <cofactor evidence="1 6">
        <name>FAD</name>
        <dbReference type="ChEBI" id="CHEBI:57692"/>
    </cofactor>
</comment>
<keyword evidence="3 6" id="KW-0285">Flavoprotein</keyword>
<dbReference type="GO" id="GO:0005886">
    <property type="term" value="C:plasma membrane"/>
    <property type="evidence" value="ECO:0007669"/>
    <property type="project" value="TreeGrafter"/>
</dbReference>
<dbReference type="GO" id="GO:0016627">
    <property type="term" value="F:oxidoreductase activity, acting on the CH-CH group of donors"/>
    <property type="evidence" value="ECO:0007669"/>
    <property type="project" value="InterPro"/>
</dbReference>
<protein>
    <submittedName>
        <fullName evidence="10">Acyl-CoA dehydrogenase</fullName>
    </submittedName>
</protein>
<evidence type="ECO:0000259" key="8">
    <source>
        <dbReference type="Pfam" id="PF02770"/>
    </source>
</evidence>
<dbReference type="Gene3D" id="2.40.110.10">
    <property type="entry name" value="Butyryl-CoA Dehydrogenase, subunit A, domain 2"/>
    <property type="match status" value="1"/>
</dbReference>
<feature type="domain" description="Acyl-CoA oxidase/dehydrogenase middle" evidence="8">
    <location>
        <begin position="126"/>
        <end position="219"/>
    </location>
</feature>
<dbReference type="SUPFAM" id="SSF56645">
    <property type="entry name" value="Acyl-CoA dehydrogenase NM domain-like"/>
    <property type="match status" value="1"/>
</dbReference>
<evidence type="ECO:0000256" key="1">
    <source>
        <dbReference type="ARBA" id="ARBA00001974"/>
    </source>
</evidence>
<keyword evidence="11" id="KW-1185">Reference proteome</keyword>
<reference evidence="10 11" key="1">
    <citation type="submission" date="2017-01" db="EMBL/GenBank/DDBJ databases">
        <authorList>
            <person name="Mah S.A."/>
            <person name="Swanson W.J."/>
            <person name="Moy G.W."/>
            <person name="Vacquier V.D."/>
        </authorList>
    </citation>
    <scope>NUCLEOTIDE SEQUENCE [LARGE SCALE GENOMIC DNA]</scope>
    <source>
        <strain evidence="10 11">CPCC 203464</strain>
    </source>
</reference>
<keyword evidence="5 6" id="KW-0560">Oxidoreductase</keyword>
<dbReference type="InterPro" id="IPR009100">
    <property type="entry name" value="AcylCoA_DH/oxidase_NM_dom_sf"/>
</dbReference>
<dbReference type="RefSeq" id="WP_076479084.1">
    <property type="nucleotide sequence ID" value="NZ_FTNT01000005.1"/>
</dbReference>
<dbReference type="Pfam" id="PF02771">
    <property type="entry name" value="Acyl-CoA_dh_N"/>
    <property type="match status" value="1"/>
</dbReference>
<evidence type="ECO:0000313" key="11">
    <source>
        <dbReference type="Proteomes" id="UP000186218"/>
    </source>
</evidence>
<dbReference type="GO" id="GO:0050660">
    <property type="term" value="F:flavin adenine dinucleotide binding"/>
    <property type="evidence" value="ECO:0007669"/>
    <property type="project" value="InterPro"/>
</dbReference>